<proteinExistence type="predicted"/>
<reference evidence="3 4" key="1">
    <citation type="journal article" date="2024" name="Nat. Commun.">
        <title>Phylogenomics reveals the evolutionary origins of lichenization in chlorophyte algae.</title>
        <authorList>
            <person name="Puginier C."/>
            <person name="Libourel C."/>
            <person name="Otte J."/>
            <person name="Skaloud P."/>
            <person name="Haon M."/>
            <person name="Grisel S."/>
            <person name="Petersen M."/>
            <person name="Berrin J.G."/>
            <person name="Delaux P.M."/>
            <person name="Dal Grande F."/>
            <person name="Keller J."/>
        </authorList>
    </citation>
    <scope>NUCLEOTIDE SEQUENCE [LARGE SCALE GENOMIC DNA]</scope>
    <source>
        <strain evidence="3 4">SAG 2036</strain>
    </source>
</reference>
<comment type="caution">
    <text evidence="3">The sequence shown here is derived from an EMBL/GenBank/DDBJ whole genome shotgun (WGS) entry which is preliminary data.</text>
</comment>
<accession>A0AAW1NXY7</accession>
<feature type="transmembrane region" description="Helical" evidence="2">
    <location>
        <begin position="12"/>
        <end position="34"/>
    </location>
</feature>
<keyword evidence="2" id="KW-0812">Transmembrane</keyword>
<evidence type="ECO:0000256" key="2">
    <source>
        <dbReference type="SAM" id="Phobius"/>
    </source>
</evidence>
<gene>
    <name evidence="3" type="ORF">WJX73_006822</name>
</gene>
<feature type="region of interest" description="Disordered" evidence="1">
    <location>
        <begin position="68"/>
        <end position="100"/>
    </location>
</feature>
<name>A0AAW1NXY7_9CHLO</name>
<organism evidence="3 4">
    <name type="scientific">Symbiochloris irregularis</name>
    <dbReference type="NCBI Taxonomy" id="706552"/>
    <lineage>
        <taxon>Eukaryota</taxon>
        <taxon>Viridiplantae</taxon>
        <taxon>Chlorophyta</taxon>
        <taxon>core chlorophytes</taxon>
        <taxon>Trebouxiophyceae</taxon>
        <taxon>Trebouxiales</taxon>
        <taxon>Trebouxiaceae</taxon>
        <taxon>Symbiochloris</taxon>
    </lineage>
</organism>
<evidence type="ECO:0000256" key="1">
    <source>
        <dbReference type="SAM" id="MobiDB-lite"/>
    </source>
</evidence>
<keyword evidence="4" id="KW-1185">Reference proteome</keyword>
<dbReference type="AlphaFoldDB" id="A0AAW1NXY7"/>
<keyword evidence="2" id="KW-1133">Transmembrane helix</keyword>
<keyword evidence="2" id="KW-0472">Membrane</keyword>
<evidence type="ECO:0000313" key="4">
    <source>
        <dbReference type="Proteomes" id="UP001465755"/>
    </source>
</evidence>
<dbReference type="Proteomes" id="UP001465755">
    <property type="component" value="Unassembled WGS sequence"/>
</dbReference>
<sequence length="100" mass="11075">MEISPEWLQIAGLLSAVILYFSPSYLASVISSYIEYKRLRRELLRERQVLLSERQCGLAGCNKDFAGAKRSTCADPGADAYSRRSISSDPAKTTGGKRLD</sequence>
<dbReference type="EMBL" id="JALJOQ010000095">
    <property type="protein sequence ID" value="KAK9798906.1"/>
    <property type="molecule type" value="Genomic_DNA"/>
</dbReference>
<evidence type="ECO:0000313" key="3">
    <source>
        <dbReference type="EMBL" id="KAK9798906.1"/>
    </source>
</evidence>
<protein>
    <submittedName>
        <fullName evidence="3">Uncharacterized protein</fullName>
    </submittedName>
</protein>